<dbReference type="SMART" id="SM00271">
    <property type="entry name" value="DnaJ"/>
    <property type="match status" value="1"/>
</dbReference>
<feature type="region of interest" description="Disordered" evidence="1">
    <location>
        <begin position="123"/>
        <end position="147"/>
    </location>
</feature>
<gene>
    <name evidence="4" type="ORF">XNOV1_A022416</name>
</gene>
<evidence type="ECO:0000313" key="5">
    <source>
        <dbReference type="Proteomes" id="UP001178508"/>
    </source>
</evidence>
<dbReference type="Gene3D" id="1.10.287.110">
    <property type="entry name" value="DnaJ domain"/>
    <property type="match status" value="1"/>
</dbReference>
<feature type="domain" description="J" evidence="3">
    <location>
        <begin position="47"/>
        <end position="112"/>
    </location>
</feature>
<dbReference type="PROSITE" id="PS50076">
    <property type="entry name" value="DNAJ_2"/>
    <property type="match status" value="1"/>
</dbReference>
<dbReference type="AlphaFoldDB" id="A0AAV1GHM2"/>
<dbReference type="EMBL" id="OY660878">
    <property type="protein sequence ID" value="CAJ1073537.1"/>
    <property type="molecule type" value="Genomic_DNA"/>
</dbReference>
<keyword evidence="2" id="KW-1133">Transmembrane helix</keyword>
<protein>
    <submittedName>
        <fullName evidence="4">Uncharacterized protein LOC121525869</fullName>
    </submittedName>
</protein>
<keyword evidence="5" id="KW-1185">Reference proteome</keyword>
<dbReference type="InterPro" id="IPR001623">
    <property type="entry name" value="DnaJ_domain"/>
</dbReference>
<evidence type="ECO:0000256" key="2">
    <source>
        <dbReference type="SAM" id="Phobius"/>
    </source>
</evidence>
<feature type="compositionally biased region" description="Low complexity" evidence="1">
    <location>
        <begin position="125"/>
        <end position="135"/>
    </location>
</feature>
<accession>A0AAV1GHM2</accession>
<feature type="compositionally biased region" description="Basic and acidic residues" evidence="1">
    <location>
        <begin position="138"/>
        <end position="147"/>
    </location>
</feature>
<dbReference type="PANTHER" id="PTHR44873">
    <property type="entry name" value="DNAJ HOMOLOG SUBFAMILY C MEMBER 30, MITOCHONDRIAL"/>
    <property type="match status" value="1"/>
</dbReference>
<dbReference type="PRINTS" id="PR00625">
    <property type="entry name" value="JDOMAIN"/>
</dbReference>
<dbReference type="Pfam" id="PF00226">
    <property type="entry name" value="DnaJ"/>
    <property type="match status" value="1"/>
</dbReference>
<evidence type="ECO:0000256" key="1">
    <source>
        <dbReference type="SAM" id="MobiDB-lite"/>
    </source>
</evidence>
<organism evidence="4 5">
    <name type="scientific">Xyrichtys novacula</name>
    <name type="common">Pearly razorfish</name>
    <name type="synonym">Hemipteronotus novacula</name>
    <dbReference type="NCBI Taxonomy" id="13765"/>
    <lineage>
        <taxon>Eukaryota</taxon>
        <taxon>Metazoa</taxon>
        <taxon>Chordata</taxon>
        <taxon>Craniata</taxon>
        <taxon>Vertebrata</taxon>
        <taxon>Euteleostomi</taxon>
        <taxon>Actinopterygii</taxon>
        <taxon>Neopterygii</taxon>
        <taxon>Teleostei</taxon>
        <taxon>Neoteleostei</taxon>
        <taxon>Acanthomorphata</taxon>
        <taxon>Eupercaria</taxon>
        <taxon>Labriformes</taxon>
        <taxon>Labridae</taxon>
        <taxon>Xyrichtys</taxon>
    </lineage>
</organism>
<proteinExistence type="predicted"/>
<name>A0AAV1GHM2_XYRNO</name>
<dbReference type="Proteomes" id="UP001178508">
    <property type="component" value="Chromosome 15"/>
</dbReference>
<dbReference type="SUPFAM" id="SSF46565">
    <property type="entry name" value="Chaperone J-domain"/>
    <property type="match status" value="1"/>
</dbReference>
<keyword evidence="2" id="KW-0472">Membrane</keyword>
<evidence type="ECO:0000259" key="3">
    <source>
        <dbReference type="PROSITE" id="PS50076"/>
    </source>
</evidence>
<dbReference type="CDD" id="cd06257">
    <property type="entry name" value="DnaJ"/>
    <property type="match status" value="1"/>
</dbReference>
<dbReference type="PANTHER" id="PTHR44873:SF1">
    <property type="entry name" value="DNAJ HOMOLOG SUBFAMILY C MEMBER 30, MITOCHONDRIAL"/>
    <property type="match status" value="1"/>
</dbReference>
<feature type="transmembrane region" description="Helical" evidence="2">
    <location>
        <begin position="195"/>
        <end position="217"/>
    </location>
</feature>
<evidence type="ECO:0000313" key="4">
    <source>
        <dbReference type="EMBL" id="CAJ1073537.1"/>
    </source>
</evidence>
<dbReference type="InterPro" id="IPR036869">
    <property type="entry name" value="J_dom_sf"/>
</dbReference>
<sequence>MFRRTFSTFRSSSDQILCGRCLIPAEAVRAYSGNGARSEPLYKTKTGYYEILEVAPSATHAQIKTAYYKQSFIYHPDRNAGSDAATVRFSEISEAYTVLGNKALRKKYDRGLLSQFDLTATARPSSSTRDTSGSSAKQRTEGRRSVMGADSREGVFDFDKFFKEHYGEQLQRQKYIKIRREEMKKRREEGVGDKLGKVTEVGVALMLVVAVCLMLSIKRV</sequence>
<keyword evidence="2" id="KW-0812">Transmembrane</keyword>
<dbReference type="InterPro" id="IPR053025">
    <property type="entry name" value="Mito_ATP_Synthase-Asso"/>
</dbReference>
<reference evidence="4" key="1">
    <citation type="submission" date="2023-08" db="EMBL/GenBank/DDBJ databases">
        <authorList>
            <person name="Alioto T."/>
            <person name="Alioto T."/>
            <person name="Gomez Garrido J."/>
        </authorList>
    </citation>
    <scope>NUCLEOTIDE SEQUENCE</scope>
</reference>